<accession>A0ABN6F897</accession>
<dbReference type="EMBL" id="AP024488">
    <property type="protein sequence ID" value="BCS98010.1"/>
    <property type="molecule type" value="Genomic_DNA"/>
</dbReference>
<dbReference type="InterPro" id="IPR002737">
    <property type="entry name" value="MEMO1_fam"/>
</dbReference>
<proteinExistence type="inferred from homology"/>
<dbReference type="CDD" id="cd07361">
    <property type="entry name" value="MEMO_like"/>
    <property type="match status" value="1"/>
</dbReference>
<evidence type="ECO:0000313" key="3">
    <source>
        <dbReference type="Proteomes" id="UP001320148"/>
    </source>
</evidence>
<dbReference type="Proteomes" id="UP001320148">
    <property type="component" value="Chromosome"/>
</dbReference>
<dbReference type="PANTHER" id="PTHR11060">
    <property type="entry name" value="PROTEIN MEMO1"/>
    <property type="match status" value="1"/>
</dbReference>
<dbReference type="NCBIfam" id="TIGR04336">
    <property type="entry name" value="AmmeMemoSam_B"/>
    <property type="match status" value="1"/>
</dbReference>
<keyword evidence="3" id="KW-1185">Reference proteome</keyword>
<comment type="similarity">
    <text evidence="1">Belongs to the MEMO1 family.</text>
</comment>
<evidence type="ECO:0000256" key="1">
    <source>
        <dbReference type="ARBA" id="ARBA00006315"/>
    </source>
</evidence>
<reference evidence="2 3" key="1">
    <citation type="submission" date="2021-02" db="EMBL/GenBank/DDBJ databases">
        <title>Complete genome of Desulfoluna sp. strain ASN36.</title>
        <authorList>
            <person name="Takahashi A."/>
            <person name="Kojima H."/>
            <person name="Fukui M."/>
        </authorList>
    </citation>
    <scope>NUCLEOTIDE SEQUENCE [LARGE SCALE GENOMIC DNA]</scope>
    <source>
        <strain evidence="2 3">ASN36</strain>
    </source>
</reference>
<dbReference type="Gene3D" id="3.40.830.10">
    <property type="entry name" value="LigB-like"/>
    <property type="match status" value="1"/>
</dbReference>
<dbReference type="PANTHER" id="PTHR11060:SF0">
    <property type="entry name" value="PROTEIN MEMO1"/>
    <property type="match status" value="1"/>
</dbReference>
<evidence type="ECO:0000313" key="2">
    <source>
        <dbReference type="EMBL" id="BCS98010.1"/>
    </source>
</evidence>
<gene>
    <name evidence="2" type="ORF">DSLASN_36420</name>
</gene>
<protein>
    <submittedName>
        <fullName evidence="2">MEMO1 family protein</fullName>
    </submittedName>
</protein>
<name>A0ABN6F897_9BACT</name>
<organism evidence="2 3">
    <name type="scientific">Desulfoluna limicola</name>
    <dbReference type="NCBI Taxonomy" id="2810562"/>
    <lineage>
        <taxon>Bacteria</taxon>
        <taxon>Pseudomonadati</taxon>
        <taxon>Thermodesulfobacteriota</taxon>
        <taxon>Desulfobacteria</taxon>
        <taxon>Desulfobacterales</taxon>
        <taxon>Desulfolunaceae</taxon>
        <taxon>Desulfoluna</taxon>
    </lineage>
</organism>
<dbReference type="Pfam" id="PF01875">
    <property type="entry name" value="Memo"/>
    <property type="match status" value="1"/>
</dbReference>
<sequence>MGVRKRAALRGQWYPESMESCLKEVEGYQKEGWMHRAEGEHYRAGIVPHAGWFFSGSIACRVIEILARGTKPDLLVLFGHHLRASDPTSVMTEGTLETPFGDLTVNADFSEAVSKAPFIRQEMGPFMAPENTLELQLPFVRYYFGNIPVCLMGVAPNTHAEATGQFVVNTARDLGLTLKIIGSTDLTHYGPNFGFTPQGKGEAARTWVDESNDREAIDKMIALDAPYFTHEALTRHNACCAGAVTATLSAAQTLGSIQGIEIAHTTSFDKSPSDSFVGYTGVVF</sequence>
<dbReference type="RefSeq" id="WP_236889417.1">
    <property type="nucleotide sequence ID" value="NZ_AP024488.1"/>
</dbReference>